<gene>
    <name evidence="1" type="ORF">GCM10023331_41150</name>
</gene>
<proteinExistence type="predicted"/>
<evidence type="ECO:0008006" key="3">
    <source>
        <dbReference type="Google" id="ProtNLM"/>
    </source>
</evidence>
<protein>
    <recommendedName>
        <fullName evidence="3">Deaminase</fullName>
    </recommendedName>
</protein>
<dbReference type="Pfam" id="PF14424">
    <property type="entry name" value="Toxin-deaminase"/>
    <property type="match status" value="1"/>
</dbReference>
<evidence type="ECO:0000313" key="1">
    <source>
        <dbReference type="EMBL" id="GAA4852520.1"/>
    </source>
</evidence>
<dbReference type="Proteomes" id="UP001500298">
    <property type="component" value="Unassembled WGS sequence"/>
</dbReference>
<organism evidence="1 2">
    <name type="scientific">Algivirga pacifica</name>
    <dbReference type="NCBI Taxonomy" id="1162670"/>
    <lineage>
        <taxon>Bacteria</taxon>
        <taxon>Pseudomonadati</taxon>
        <taxon>Bacteroidota</taxon>
        <taxon>Cytophagia</taxon>
        <taxon>Cytophagales</taxon>
        <taxon>Flammeovirgaceae</taxon>
        <taxon>Algivirga</taxon>
    </lineage>
</organism>
<comment type="caution">
    <text evidence="1">The sequence shown here is derived from an EMBL/GenBank/DDBJ whole genome shotgun (WGS) entry which is preliminary data.</text>
</comment>
<reference evidence="2" key="1">
    <citation type="journal article" date="2019" name="Int. J. Syst. Evol. Microbiol.">
        <title>The Global Catalogue of Microorganisms (GCM) 10K type strain sequencing project: providing services to taxonomists for standard genome sequencing and annotation.</title>
        <authorList>
            <consortium name="The Broad Institute Genomics Platform"/>
            <consortium name="The Broad Institute Genome Sequencing Center for Infectious Disease"/>
            <person name="Wu L."/>
            <person name="Ma J."/>
        </authorList>
    </citation>
    <scope>NUCLEOTIDE SEQUENCE [LARGE SCALE GENOMIC DNA]</scope>
    <source>
        <strain evidence="2">JCM 18326</strain>
    </source>
</reference>
<keyword evidence="2" id="KW-1185">Reference proteome</keyword>
<dbReference type="InterPro" id="IPR032721">
    <property type="entry name" value="Toxin-deaminase"/>
</dbReference>
<name>A0ABP9DQV7_9BACT</name>
<sequence length="301" mass="33072">MLTPYQFATNNPILNIDLDGLEGVDMSQRYLGLWQSAIQLENEGKIVSSLEYVQHMNRNIALGNAAGMTLYTGGVAVGEGLTWISSNYVNLLYNPILQTNLLGGAYGIATGDEALFPTGIVDETTRAGKYLIREIVEDIPYPSRTGFGRLHAVRKKLIETYRGLPGGNDFRTKLKNGGGNLAYAEGLINNKLVNIDAVSGTISPNGTAQLLEDGQRFFKTKVTKIKGGVDEVHRYNDSEAKIFESIAHSLVGKPGTYKEFVGNITIYSNRTPCMSCRGVKKQFQKMFPNINVEIIGETKHK</sequence>
<evidence type="ECO:0000313" key="2">
    <source>
        <dbReference type="Proteomes" id="UP001500298"/>
    </source>
</evidence>
<accession>A0ABP9DQV7</accession>
<dbReference type="EMBL" id="BAABJX010000074">
    <property type="protein sequence ID" value="GAA4852520.1"/>
    <property type="molecule type" value="Genomic_DNA"/>
</dbReference>